<dbReference type="AlphaFoldDB" id="A0A4Y9YCW9"/>
<feature type="region of interest" description="Disordered" evidence="1">
    <location>
        <begin position="1"/>
        <end position="33"/>
    </location>
</feature>
<protein>
    <submittedName>
        <fullName evidence="2">Uncharacterized protein</fullName>
    </submittedName>
</protein>
<gene>
    <name evidence="2" type="ORF">EVG20_g8044</name>
</gene>
<dbReference type="Proteomes" id="UP000298327">
    <property type="component" value="Unassembled WGS sequence"/>
</dbReference>
<comment type="caution">
    <text evidence="2">The sequence shown here is derived from an EMBL/GenBank/DDBJ whole genome shotgun (WGS) entry which is preliminary data.</text>
</comment>
<dbReference type="OrthoDB" id="2800028at2759"/>
<sequence length="247" mass="27234">MSHINRVLKGGVAHVSTPPPTPRRQPQSQSHHIADADVKPRNLFEEALMKITPDYRKYFHTDDQIDAYYGVQGRPAEERAAVRRAHDERVNKHTAATGGVVLACGLKPVRGEQVHVIDIPGSALKIRLWDGGQVDHGLFLLDFVVTEADGTLKAVNSDGQFTIYAIHRPGMPCSTGRLQSWEEAAGWQNKDINPGEERFSVPEGTYCRLKCPAQPAFNFGFQVPVRERPDLLAALGPIGQPSTFANP</sequence>
<dbReference type="EMBL" id="SEOQ01000663">
    <property type="protein sequence ID" value="TFY58719.1"/>
    <property type="molecule type" value="Genomic_DNA"/>
</dbReference>
<evidence type="ECO:0000313" key="2">
    <source>
        <dbReference type="EMBL" id="TFY58719.1"/>
    </source>
</evidence>
<evidence type="ECO:0000313" key="3">
    <source>
        <dbReference type="Proteomes" id="UP000298327"/>
    </source>
</evidence>
<name>A0A4Y9YCW9_9AGAM</name>
<evidence type="ECO:0000256" key="1">
    <source>
        <dbReference type="SAM" id="MobiDB-lite"/>
    </source>
</evidence>
<reference evidence="2 3" key="1">
    <citation type="submission" date="2019-02" db="EMBL/GenBank/DDBJ databases">
        <title>Genome sequencing of the rare red list fungi Dentipellis fragilis.</title>
        <authorList>
            <person name="Buettner E."/>
            <person name="Kellner H."/>
        </authorList>
    </citation>
    <scope>NUCLEOTIDE SEQUENCE [LARGE SCALE GENOMIC DNA]</scope>
    <source>
        <strain evidence="2 3">DSM 105465</strain>
    </source>
</reference>
<organism evidence="2 3">
    <name type="scientific">Dentipellis fragilis</name>
    <dbReference type="NCBI Taxonomy" id="205917"/>
    <lineage>
        <taxon>Eukaryota</taxon>
        <taxon>Fungi</taxon>
        <taxon>Dikarya</taxon>
        <taxon>Basidiomycota</taxon>
        <taxon>Agaricomycotina</taxon>
        <taxon>Agaricomycetes</taxon>
        <taxon>Russulales</taxon>
        <taxon>Hericiaceae</taxon>
        <taxon>Dentipellis</taxon>
    </lineage>
</organism>
<keyword evidence="3" id="KW-1185">Reference proteome</keyword>
<proteinExistence type="predicted"/>
<accession>A0A4Y9YCW9</accession>